<dbReference type="Proteomes" id="UP001559025">
    <property type="component" value="Unassembled WGS sequence"/>
</dbReference>
<dbReference type="RefSeq" id="WP_368803963.1">
    <property type="nucleotide sequence ID" value="NZ_JAZHFV010000006.1"/>
</dbReference>
<dbReference type="CDD" id="cd00712">
    <property type="entry name" value="AsnB"/>
    <property type="match status" value="1"/>
</dbReference>
<organism evidence="9 10">
    <name type="scientific">Neoaquamicrobium sediminum</name>
    <dbReference type="NCBI Taxonomy" id="1849104"/>
    <lineage>
        <taxon>Bacteria</taxon>
        <taxon>Pseudomonadati</taxon>
        <taxon>Pseudomonadota</taxon>
        <taxon>Alphaproteobacteria</taxon>
        <taxon>Hyphomicrobiales</taxon>
        <taxon>Phyllobacteriaceae</taxon>
        <taxon>Neoaquamicrobium</taxon>
    </lineage>
</organism>
<dbReference type="PANTHER" id="PTHR43284">
    <property type="entry name" value="ASPARAGINE SYNTHETASE (GLUTAMINE-HYDROLYZING)"/>
    <property type="match status" value="1"/>
</dbReference>
<dbReference type="EC" id="6.3.5.4" evidence="3"/>
<dbReference type="InterPro" id="IPR029055">
    <property type="entry name" value="Ntn_hydrolases_N"/>
</dbReference>
<gene>
    <name evidence="9" type="primary">asnB</name>
    <name evidence="9" type="ORF">V1479_16830</name>
</gene>
<evidence type="ECO:0000256" key="6">
    <source>
        <dbReference type="ARBA" id="ARBA00022962"/>
    </source>
</evidence>
<dbReference type="InterPro" id="IPR001962">
    <property type="entry name" value="Asn_synthase"/>
</dbReference>
<proteinExistence type="inferred from homology"/>
<accession>A0ABV3WWB3</accession>
<evidence type="ECO:0000256" key="3">
    <source>
        <dbReference type="ARBA" id="ARBA00012737"/>
    </source>
</evidence>
<dbReference type="InterPro" id="IPR014729">
    <property type="entry name" value="Rossmann-like_a/b/a_fold"/>
</dbReference>
<dbReference type="SUPFAM" id="SSF52402">
    <property type="entry name" value="Adenine nucleotide alpha hydrolases-like"/>
    <property type="match status" value="1"/>
</dbReference>
<dbReference type="PANTHER" id="PTHR43284:SF1">
    <property type="entry name" value="ASPARAGINE SYNTHETASE"/>
    <property type="match status" value="1"/>
</dbReference>
<dbReference type="GO" id="GO:0004066">
    <property type="term" value="F:asparagine synthase (glutamine-hydrolyzing) activity"/>
    <property type="evidence" value="ECO:0007669"/>
    <property type="project" value="UniProtKB-EC"/>
</dbReference>
<evidence type="ECO:0000256" key="1">
    <source>
        <dbReference type="ARBA" id="ARBA00005187"/>
    </source>
</evidence>
<evidence type="ECO:0000313" key="10">
    <source>
        <dbReference type="Proteomes" id="UP001559025"/>
    </source>
</evidence>
<dbReference type="Gene3D" id="3.60.20.10">
    <property type="entry name" value="Glutamine Phosphoribosylpyrophosphate, subunit 1, domain 1"/>
    <property type="match status" value="1"/>
</dbReference>
<dbReference type="InterPro" id="IPR033738">
    <property type="entry name" value="AsnB_N"/>
</dbReference>
<evidence type="ECO:0000256" key="7">
    <source>
        <dbReference type="ARBA" id="ARBA00048741"/>
    </source>
</evidence>
<evidence type="ECO:0000259" key="8">
    <source>
        <dbReference type="PROSITE" id="PS51278"/>
    </source>
</evidence>
<keyword evidence="6" id="KW-0315">Glutamine amidotransferase</keyword>
<dbReference type="InterPro" id="IPR051786">
    <property type="entry name" value="ASN_synthetase/amidase"/>
</dbReference>
<keyword evidence="4" id="KW-0547">Nucleotide-binding</keyword>
<feature type="domain" description="Glutamine amidotransferase type-2" evidence="8">
    <location>
        <begin position="2"/>
        <end position="216"/>
    </location>
</feature>
<sequence>MCGIAGVICQDGGIARLALPAMVDAQRHRGPDGGGEHYLTMGDATLGLGHRRLSIIDLSAQGAQPMVHPHTGDVLVYNGEIYNYRDLKEELSAGGTVFLGDSDSEVLLHALVEWGPRALSRLQGMFAFAFYRAATGEMMLARDPLGIKPLYVGRRGRTFVFASEVRAILASGLLEPQIDPRGIAGLFSYGACQHPYTMFRNIRSFPAGAWQMLTARGEEEPPVHYWSPPRPESHLSRSEAVEAVRGTLEASVRDHLVSDVPVGVFLSSGLDSTIVAGLAARHASTLRSFTVGFAENPDLSELELAGDTARRFGLDHTEIRIESADAIATTEAWLGAIDMPSIDGLNVYVISKAVREHGITVALSGQGGDELFGGYSSFVDVPRLYRMLRHASWLPAPKRRRLAELLSAGKPAAFRAKAAALAESGADLTSLYTHRRRLMAPAQMNALGLDARWLGLDENFLDPEEMEAMPVNPRDPIWSVGLLESRLYMGNMLLRDGDADGMAHSLEIRVPLLDRRLVDLAFGLPGRVRLPNGRADKHMLRAAMPDLLRPELLNQPKHGFTLPIRRWMLGPLAESCRSGFEHLRASGLVEAEGLEALWSTFVAEPESPAWSRAFACCVLGHYLRRTARTSPAREYAS</sequence>
<evidence type="ECO:0000256" key="2">
    <source>
        <dbReference type="ARBA" id="ARBA00005752"/>
    </source>
</evidence>
<comment type="pathway">
    <text evidence="1">Amino-acid biosynthesis; L-asparagine biosynthesis; L-asparagine from L-aspartate (L-Gln route): step 1/1.</text>
</comment>
<comment type="caution">
    <text evidence="9">The sequence shown here is derived from an EMBL/GenBank/DDBJ whole genome shotgun (WGS) entry which is preliminary data.</text>
</comment>
<dbReference type="Gene3D" id="3.40.50.620">
    <property type="entry name" value="HUPs"/>
    <property type="match status" value="1"/>
</dbReference>
<reference evidence="9 10" key="1">
    <citation type="submission" date="2024-01" db="EMBL/GenBank/DDBJ databases">
        <title>New evidence supports the origin of RcGTA from prophage.</title>
        <authorList>
            <person name="Xu Y."/>
            <person name="Liu B."/>
            <person name="Chen F."/>
        </authorList>
    </citation>
    <scope>NUCLEOTIDE SEQUENCE [LARGE SCALE GENOMIC DNA]</scope>
    <source>
        <strain evidence="9 10">CBW1107-2</strain>
    </source>
</reference>
<dbReference type="Pfam" id="PF13537">
    <property type="entry name" value="GATase_7"/>
    <property type="match status" value="1"/>
</dbReference>
<dbReference type="InterPro" id="IPR006426">
    <property type="entry name" value="Asn_synth_AEB"/>
</dbReference>
<dbReference type="Pfam" id="PF00733">
    <property type="entry name" value="Asn_synthase"/>
    <property type="match status" value="1"/>
</dbReference>
<dbReference type="PIRSF" id="PIRSF001589">
    <property type="entry name" value="Asn_synthetase_glu-h"/>
    <property type="match status" value="1"/>
</dbReference>
<keyword evidence="5" id="KW-0067">ATP-binding</keyword>
<comment type="catalytic activity">
    <reaction evidence="7">
        <text>L-aspartate + L-glutamine + ATP + H2O = L-asparagine + L-glutamate + AMP + diphosphate + H(+)</text>
        <dbReference type="Rhea" id="RHEA:12228"/>
        <dbReference type="ChEBI" id="CHEBI:15377"/>
        <dbReference type="ChEBI" id="CHEBI:15378"/>
        <dbReference type="ChEBI" id="CHEBI:29985"/>
        <dbReference type="ChEBI" id="CHEBI:29991"/>
        <dbReference type="ChEBI" id="CHEBI:30616"/>
        <dbReference type="ChEBI" id="CHEBI:33019"/>
        <dbReference type="ChEBI" id="CHEBI:58048"/>
        <dbReference type="ChEBI" id="CHEBI:58359"/>
        <dbReference type="ChEBI" id="CHEBI:456215"/>
        <dbReference type="EC" id="6.3.5.4"/>
    </reaction>
</comment>
<dbReference type="PROSITE" id="PS51278">
    <property type="entry name" value="GATASE_TYPE_2"/>
    <property type="match status" value="1"/>
</dbReference>
<dbReference type="NCBIfam" id="TIGR01536">
    <property type="entry name" value="asn_synth_AEB"/>
    <property type="match status" value="1"/>
</dbReference>
<keyword evidence="9" id="KW-0436">Ligase</keyword>
<name>A0ABV3WWB3_9HYPH</name>
<comment type="similarity">
    <text evidence="2">Belongs to the asparagine synthetase family.</text>
</comment>
<dbReference type="EMBL" id="JAZHFV010000006">
    <property type="protein sequence ID" value="MEX4008977.1"/>
    <property type="molecule type" value="Genomic_DNA"/>
</dbReference>
<evidence type="ECO:0000256" key="4">
    <source>
        <dbReference type="ARBA" id="ARBA00022741"/>
    </source>
</evidence>
<dbReference type="SUPFAM" id="SSF56235">
    <property type="entry name" value="N-terminal nucleophile aminohydrolases (Ntn hydrolases)"/>
    <property type="match status" value="1"/>
</dbReference>
<dbReference type="InterPro" id="IPR017932">
    <property type="entry name" value="GATase_2_dom"/>
</dbReference>
<protein>
    <recommendedName>
        <fullName evidence="3">asparagine synthase (glutamine-hydrolyzing)</fullName>
        <ecNumber evidence="3">6.3.5.4</ecNumber>
    </recommendedName>
</protein>
<dbReference type="CDD" id="cd01991">
    <property type="entry name" value="Asn_synthase_B_C"/>
    <property type="match status" value="1"/>
</dbReference>
<evidence type="ECO:0000313" key="9">
    <source>
        <dbReference type="EMBL" id="MEX4008977.1"/>
    </source>
</evidence>
<evidence type="ECO:0000256" key="5">
    <source>
        <dbReference type="ARBA" id="ARBA00022840"/>
    </source>
</evidence>
<keyword evidence="10" id="KW-1185">Reference proteome</keyword>